<name>F8KTY4_HELBC</name>
<evidence type="ECO:0000313" key="2">
    <source>
        <dbReference type="Proteomes" id="UP000008387"/>
    </source>
</evidence>
<keyword evidence="2" id="KW-1185">Reference proteome</keyword>
<dbReference type="STRING" id="1002804.HBZC1_13310"/>
<dbReference type="AlphaFoldDB" id="F8KTY4"/>
<dbReference type="KEGG" id="hbi:HBZC1_13310"/>
<evidence type="ECO:0000313" key="1">
    <source>
        <dbReference type="EMBL" id="CCB80317.1"/>
    </source>
</evidence>
<protein>
    <submittedName>
        <fullName evidence="1">Uncharacterized protein</fullName>
    </submittedName>
</protein>
<reference evidence="1 2" key="1">
    <citation type="journal article" date="2011" name="J. Bacteriol.">
        <title>Genome sequence of Helicobacter bizzozeronii strain CIII-1, an isolate from human gastric mucosa.</title>
        <authorList>
            <person name="Schott T."/>
            <person name="Rossi M."/>
            <person name="Hanninen M.L."/>
        </authorList>
    </citation>
    <scope>NUCLEOTIDE SEQUENCE [LARGE SCALE GENOMIC DNA]</scope>
    <source>
        <strain evidence="1 2">CIII-1</strain>
    </source>
</reference>
<accession>F8KTY4</accession>
<organism evidence="1 2">
    <name type="scientific">Helicobacter bizzozeronii (strain CIII-1)</name>
    <dbReference type="NCBI Taxonomy" id="1002804"/>
    <lineage>
        <taxon>Bacteria</taxon>
        <taxon>Pseudomonadati</taxon>
        <taxon>Campylobacterota</taxon>
        <taxon>Epsilonproteobacteria</taxon>
        <taxon>Campylobacterales</taxon>
        <taxon>Helicobacteraceae</taxon>
        <taxon>Helicobacter</taxon>
    </lineage>
</organism>
<dbReference type="EMBL" id="FR871757">
    <property type="protein sequence ID" value="CCB80317.1"/>
    <property type="molecule type" value="Genomic_DNA"/>
</dbReference>
<dbReference type="HOGENOM" id="CLU_3044044_0_0_7"/>
<sequence>MELIYTSLAINLTLSGCFCLSCIRDVLVIADASEKQPRPVPLGFLNFLATLNKF</sequence>
<gene>
    <name evidence="1" type="ordered locus">HBZC1_13310</name>
</gene>
<proteinExistence type="predicted"/>
<dbReference type="Proteomes" id="UP000008387">
    <property type="component" value="Chromosome"/>
</dbReference>